<evidence type="ECO:0000256" key="1">
    <source>
        <dbReference type="SAM" id="SignalP"/>
    </source>
</evidence>
<dbReference type="Pfam" id="PF02298">
    <property type="entry name" value="Cu_bind_like"/>
    <property type="match status" value="1"/>
</dbReference>
<keyword evidence="4" id="KW-1185">Reference proteome</keyword>
<dbReference type="Proteomes" id="UP001153555">
    <property type="component" value="Unassembled WGS sequence"/>
</dbReference>
<dbReference type="EMBL" id="CACSLK010027624">
    <property type="protein sequence ID" value="CAA0826762.1"/>
    <property type="molecule type" value="Genomic_DNA"/>
</dbReference>
<keyword evidence="1" id="KW-0732">Signal</keyword>
<feature type="signal peptide" evidence="1">
    <location>
        <begin position="1"/>
        <end position="26"/>
    </location>
</feature>
<dbReference type="OrthoDB" id="2011645at2759"/>
<accession>A0A9N7NDJ4</accession>
<proteinExistence type="predicted"/>
<dbReference type="InterPro" id="IPR003245">
    <property type="entry name" value="Phytocyanin_dom"/>
</dbReference>
<evidence type="ECO:0000313" key="3">
    <source>
        <dbReference type="EMBL" id="CAA0826762.1"/>
    </source>
</evidence>
<gene>
    <name evidence="3" type="ORF">SHERM_01958</name>
</gene>
<dbReference type="InterPro" id="IPR008972">
    <property type="entry name" value="Cupredoxin"/>
</dbReference>
<protein>
    <submittedName>
        <fullName evidence="3">Early nodulin-like protein 22</fullName>
    </submittedName>
</protein>
<dbReference type="AlphaFoldDB" id="A0A9N7NDJ4"/>
<dbReference type="SUPFAM" id="SSF49503">
    <property type="entry name" value="Cupredoxins"/>
    <property type="match status" value="1"/>
</dbReference>
<evidence type="ECO:0000313" key="4">
    <source>
        <dbReference type="Proteomes" id="UP001153555"/>
    </source>
</evidence>
<organism evidence="3 4">
    <name type="scientific">Striga hermonthica</name>
    <name type="common">Purple witchweed</name>
    <name type="synonym">Buchnera hermonthica</name>
    <dbReference type="NCBI Taxonomy" id="68872"/>
    <lineage>
        <taxon>Eukaryota</taxon>
        <taxon>Viridiplantae</taxon>
        <taxon>Streptophyta</taxon>
        <taxon>Embryophyta</taxon>
        <taxon>Tracheophyta</taxon>
        <taxon>Spermatophyta</taxon>
        <taxon>Magnoliopsida</taxon>
        <taxon>eudicotyledons</taxon>
        <taxon>Gunneridae</taxon>
        <taxon>Pentapetalae</taxon>
        <taxon>asterids</taxon>
        <taxon>lamiids</taxon>
        <taxon>Lamiales</taxon>
        <taxon>Orobanchaceae</taxon>
        <taxon>Buchnereae</taxon>
        <taxon>Striga</taxon>
    </lineage>
</organism>
<name>A0A9N7NDJ4_STRHE</name>
<evidence type="ECO:0000259" key="2">
    <source>
        <dbReference type="Pfam" id="PF02298"/>
    </source>
</evidence>
<comment type="caution">
    <text evidence="3">The sequence shown here is derived from an EMBL/GenBank/DDBJ whole genome shotgun (WGS) entry which is preliminary data.</text>
</comment>
<feature type="domain" description="Phytocyanin" evidence="2">
    <location>
        <begin position="34"/>
        <end position="104"/>
    </location>
</feature>
<dbReference type="GO" id="GO:0009055">
    <property type="term" value="F:electron transfer activity"/>
    <property type="evidence" value="ECO:0007669"/>
    <property type="project" value="InterPro"/>
</dbReference>
<reference evidence="3" key="1">
    <citation type="submission" date="2019-12" db="EMBL/GenBank/DDBJ databases">
        <authorList>
            <person name="Scholes J."/>
        </authorList>
    </citation>
    <scope>NUCLEOTIDE SEQUENCE</scope>
</reference>
<dbReference type="Gene3D" id="2.60.40.420">
    <property type="entry name" value="Cupredoxins - blue copper proteins"/>
    <property type="match status" value="1"/>
</dbReference>
<feature type="chain" id="PRO_5040233951" evidence="1">
    <location>
        <begin position="27"/>
        <end position="115"/>
    </location>
</feature>
<sequence length="115" mass="12468">MSQQERGRSPVAAAATLVALVMVCHCRHVAHSKPTNYVVGDGKNEFIYDNNVHNVVCVDKKGFEDCAASSSDKSTVYKTGDDKIQLVLGTNYFINGKNNEACKQLGMKIMVTAGN</sequence>